<dbReference type="Gene3D" id="2.40.50.140">
    <property type="entry name" value="Nucleic acid-binding proteins"/>
    <property type="match status" value="1"/>
</dbReference>
<organism evidence="7 8">
    <name type="scientific">Jonquetella anthropi DSM 22815</name>
    <dbReference type="NCBI Taxonomy" id="885272"/>
    <lineage>
        <taxon>Bacteria</taxon>
        <taxon>Thermotogati</taxon>
        <taxon>Synergistota</taxon>
        <taxon>Synergistia</taxon>
        <taxon>Synergistales</taxon>
        <taxon>Dethiosulfovibrionaceae</taxon>
        <taxon>Jonquetella</taxon>
    </lineage>
</organism>
<dbReference type="InterPro" id="IPR012340">
    <property type="entry name" value="NA-bd_OB-fold"/>
</dbReference>
<keyword evidence="3 4" id="KW-0648">Protein biosynthesis</keyword>
<keyword evidence="4" id="KW-0699">rRNA-binding</keyword>
<dbReference type="EMBL" id="CM001376">
    <property type="protein sequence ID" value="EHM13440.1"/>
    <property type="molecule type" value="Genomic_DNA"/>
</dbReference>
<dbReference type="NCBIfam" id="TIGR00008">
    <property type="entry name" value="infA"/>
    <property type="match status" value="1"/>
</dbReference>
<feature type="domain" description="S1-like" evidence="6">
    <location>
        <begin position="1"/>
        <end position="73"/>
    </location>
</feature>
<dbReference type="PROSITE" id="PS50832">
    <property type="entry name" value="S1_IF1_TYPE"/>
    <property type="match status" value="1"/>
</dbReference>
<dbReference type="InterPro" id="IPR004368">
    <property type="entry name" value="TIF_IF1"/>
</dbReference>
<comment type="function">
    <text evidence="4">One of the essential components for the initiation of protein synthesis. Stabilizes the binding of IF-2 and IF-3 on the 30S subunit to which N-formylmethionyl-tRNA(fMet) subsequently binds. Helps modulate mRNA selection, yielding the 30S pre-initiation complex (PIC). Upon addition of the 50S ribosomal subunit IF-1, IF-2 and IF-3 are released leaving the mature 70S translation initiation complex.</text>
</comment>
<proteinExistence type="inferred from homology"/>
<dbReference type="Proteomes" id="UP000003806">
    <property type="component" value="Chromosome"/>
</dbReference>
<comment type="subcellular location">
    <subcellularLocation>
        <location evidence="4">Cytoplasm</location>
    </subcellularLocation>
</comment>
<dbReference type="eggNOG" id="COG0361">
    <property type="taxonomic scope" value="Bacteria"/>
</dbReference>
<comment type="subunit">
    <text evidence="4">Component of the 30S ribosomal translation pre-initiation complex which assembles on the 30S ribosome in the order IF-2 and IF-3, IF-1 and N-formylmethionyl-tRNA(fMet); mRNA recruitment can occur at any time during PIC assembly.</text>
</comment>
<keyword evidence="4" id="KW-0694">RNA-binding</keyword>
<name>H0UL81_9BACT</name>
<dbReference type="STRING" id="885272.JonanDRAFT_1072"/>
<evidence type="ECO:0000256" key="1">
    <source>
        <dbReference type="ARBA" id="ARBA00010939"/>
    </source>
</evidence>
<dbReference type="GO" id="GO:0005829">
    <property type="term" value="C:cytosol"/>
    <property type="evidence" value="ECO:0007669"/>
    <property type="project" value="TreeGrafter"/>
</dbReference>
<keyword evidence="8" id="KW-1185">Reference proteome</keyword>
<dbReference type="CDD" id="cd04451">
    <property type="entry name" value="S1_IF1"/>
    <property type="match status" value="1"/>
</dbReference>
<evidence type="ECO:0000313" key="8">
    <source>
        <dbReference type="Proteomes" id="UP000003806"/>
    </source>
</evidence>
<accession>H0UL81</accession>
<dbReference type="GO" id="GO:0043022">
    <property type="term" value="F:ribosome binding"/>
    <property type="evidence" value="ECO:0007669"/>
    <property type="project" value="UniProtKB-UniRule"/>
</dbReference>
<evidence type="ECO:0000256" key="4">
    <source>
        <dbReference type="HAMAP-Rule" id="MF_00075"/>
    </source>
</evidence>
<sequence length="73" mass="8417">MGNKDGVIEVRGEVAEPLPNAMFRVKLENNHLILAHVSGKMRMHFIRILPGDKVLVELSPYDLTRGRIIYRYK</sequence>
<keyword evidence="2 4" id="KW-0396">Initiation factor</keyword>
<evidence type="ECO:0000256" key="2">
    <source>
        <dbReference type="ARBA" id="ARBA00022540"/>
    </source>
</evidence>
<dbReference type="RefSeq" id="WP_008521513.1">
    <property type="nucleotide sequence ID" value="NZ_CM001376.1"/>
</dbReference>
<evidence type="ECO:0000259" key="6">
    <source>
        <dbReference type="PROSITE" id="PS50832"/>
    </source>
</evidence>
<evidence type="ECO:0000256" key="3">
    <source>
        <dbReference type="ARBA" id="ARBA00022917"/>
    </source>
</evidence>
<dbReference type="GO" id="GO:0003743">
    <property type="term" value="F:translation initiation factor activity"/>
    <property type="evidence" value="ECO:0007669"/>
    <property type="project" value="UniProtKB-UniRule"/>
</dbReference>
<dbReference type="HOGENOM" id="CLU_151267_1_0_0"/>
<dbReference type="SUPFAM" id="SSF50249">
    <property type="entry name" value="Nucleic acid-binding proteins"/>
    <property type="match status" value="1"/>
</dbReference>
<dbReference type="OrthoDB" id="9803250at2"/>
<keyword evidence="4" id="KW-0963">Cytoplasm</keyword>
<protein>
    <recommendedName>
        <fullName evidence="4 5">Translation initiation factor IF-1</fullName>
    </recommendedName>
</protein>
<dbReference type="InterPro" id="IPR006196">
    <property type="entry name" value="RNA-binding_domain_S1_IF1"/>
</dbReference>
<evidence type="ECO:0000256" key="5">
    <source>
        <dbReference type="NCBIfam" id="TIGR00008"/>
    </source>
</evidence>
<dbReference type="PANTHER" id="PTHR33370">
    <property type="entry name" value="TRANSLATION INITIATION FACTOR IF-1, CHLOROPLASTIC"/>
    <property type="match status" value="1"/>
</dbReference>
<dbReference type="PANTHER" id="PTHR33370:SF1">
    <property type="entry name" value="TRANSLATION INITIATION FACTOR IF-1, CHLOROPLASTIC"/>
    <property type="match status" value="1"/>
</dbReference>
<gene>
    <name evidence="4" type="primary">infA</name>
    <name evidence="7" type="ORF">JonanDRAFT_1072</name>
</gene>
<evidence type="ECO:0000313" key="7">
    <source>
        <dbReference type="EMBL" id="EHM13440.1"/>
    </source>
</evidence>
<dbReference type="HAMAP" id="MF_00075">
    <property type="entry name" value="IF_1"/>
    <property type="match status" value="1"/>
</dbReference>
<dbReference type="FunFam" id="2.40.50.140:FF:000002">
    <property type="entry name" value="Translation initiation factor IF-1"/>
    <property type="match status" value="1"/>
</dbReference>
<dbReference type="AlphaFoldDB" id="H0UL81"/>
<reference evidence="7 8" key="1">
    <citation type="submission" date="2011-11" db="EMBL/GenBank/DDBJ databases">
        <title>The Noncontiguous Finished genome of Jonquetella anthropi DSM 22815.</title>
        <authorList>
            <consortium name="US DOE Joint Genome Institute (JGI-PGF)"/>
            <person name="Lucas S."/>
            <person name="Copeland A."/>
            <person name="Lapidus A."/>
            <person name="Glavina del Rio T."/>
            <person name="Dalin E."/>
            <person name="Tice H."/>
            <person name="Bruce D."/>
            <person name="Goodwin L."/>
            <person name="Pitluck S."/>
            <person name="Peters L."/>
            <person name="Mikhailova N."/>
            <person name="Held B."/>
            <person name="Kyrpides N."/>
            <person name="Mavromatis K."/>
            <person name="Ivanova N."/>
            <person name="Markowitz V."/>
            <person name="Cheng J.-F."/>
            <person name="Hugenholtz P."/>
            <person name="Woyke T."/>
            <person name="Wu D."/>
            <person name="Gronow S."/>
            <person name="Wellnitz S."/>
            <person name="Brambilla E."/>
            <person name="Klenk H.-P."/>
            <person name="Eisen J.A."/>
        </authorList>
    </citation>
    <scope>NUCLEOTIDE SEQUENCE [LARGE SCALE GENOMIC DNA]</scope>
    <source>
        <strain evidence="7 8">DSM 22815</strain>
    </source>
</reference>
<dbReference type="Pfam" id="PF01176">
    <property type="entry name" value="eIF-1a"/>
    <property type="match status" value="1"/>
</dbReference>
<dbReference type="GO" id="GO:0019843">
    <property type="term" value="F:rRNA binding"/>
    <property type="evidence" value="ECO:0007669"/>
    <property type="project" value="UniProtKB-UniRule"/>
</dbReference>
<comment type="similarity">
    <text evidence="1 4">Belongs to the IF-1 family.</text>
</comment>